<keyword evidence="5" id="KW-1185">Reference proteome</keyword>
<feature type="domain" description="RGS" evidence="3">
    <location>
        <begin position="1"/>
        <end position="31"/>
    </location>
</feature>
<dbReference type="GO" id="GO:0005096">
    <property type="term" value="F:GTPase activator activity"/>
    <property type="evidence" value="ECO:0007669"/>
    <property type="project" value="UniProtKB-KW"/>
</dbReference>
<evidence type="ECO:0000313" key="4">
    <source>
        <dbReference type="Ensembl" id="ENSCPOP00000030543.1"/>
    </source>
</evidence>
<dbReference type="VEuPathDB" id="HostDB:ENSCPOG00000005334"/>
<dbReference type="PANTHER" id="PTHR45945:SF1">
    <property type="entry name" value="REGULATOR OF G-PROTEIN SIGNALING 12"/>
    <property type="match status" value="1"/>
</dbReference>
<dbReference type="Ensembl" id="ENSCPOT00000045074.1">
    <property type="protein sequence ID" value="ENSCPOP00000030543.1"/>
    <property type="gene ID" value="ENSCPOG00000005334.4"/>
</dbReference>
<dbReference type="Bgee" id="ENSCPOG00000005334">
    <property type="expression patterns" value="Expressed in frontal cortex and 13 other cell types or tissues"/>
</dbReference>
<feature type="region of interest" description="Disordered" evidence="2">
    <location>
        <begin position="42"/>
        <end position="116"/>
    </location>
</feature>
<dbReference type="GO" id="GO:0005634">
    <property type="term" value="C:nucleus"/>
    <property type="evidence" value="ECO:0007669"/>
    <property type="project" value="TreeGrafter"/>
</dbReference>
<dbReference type="OMA" id="HKSEWSK"/>
<reference evidence="4" key="2">
    <citation type="submission" date="2025-08" db="UniProtKB">
        <authorList>
            <consortium name="Ensembl"/>
        </authorList>
    </citation>
    <scope>IDENTIFICATION</scope>
    <source>
        <strain evidence="4">2N</strain>
    </source>
</reference>
<evidence type="ECO:0000256" key="1">
    <source>
        <dbReference type="ARBA" id="ARBA00022468"/>
    </source>
</evidence>
<evidence type="ECO:0000259" key="3">
    <source>
        <dbReference type="PROSITE" id="PS50132"/>
    </source>
</evidence>
<dbReference type="GeneTree" id="ENSGT00940000159741"/>
<accession>A0A286XYY2</accession>
<dbReference type="Proteomes" id="UP000005447">
    <property type="component" value="Unassembled WGS sequence"/>
</dbReference>
<gene>
    <name evidence="4" type="primary">RGS12</name>
</gene>
<protein>
    <submittedName>
        <fullName evidence="4">Regulator of G protein signaling 12</fullName>
    </submittedName>
</protein>
<dbReference type="Gene3D" id="1.10.196.10">
    <property type="match status" value="1"/>
</dbReference>
<dbReference type="PANTHER" id="PTHR45945">
    <property type="entry name" value="REGULATOR OF G-PROTEIN SIGNALING LOCO"/>
    <property type="match status" value="1"/>
</dbReference>
<keyword evidence="1" id="KW-0343">GTPase activation</keyword>
<dbReference type="SUPFAM" id="SSF48097">
    <property type="entry name" value="Regulator of G-protein signaling, RGS"/>
    <property type="match status" value="1"/>
</dbReference>
<reference evidence="4" key="3">
    <citation type="submission" date="2025-09" db="UniProtKB">
        <authorList>
            <consortium name="Ensembl"/>
        </authorList>
    </citation>
    <scope>IDENTIFICATION</scope>
    <source>
        <strain evidence="4">2N</strain>
    </source>
</reference>
<dbReference type="InterPro" id="IPR024066">
    <property type="entry name" value="RGS_subdom1/3"/>
</dbReference>
<reference evidence="5" key="1">
    <citation type="journal article" date="2011" name="Nature">
        <title>A high-resolution map of human evolutionary constraint using 29 mammals.</title>
        <authorList>
            <person name="Lindblad-Toh K."/>
            <person name="Garber M."/>
            <person name="Zuk O."/>
            <person name="Lin M.F."/>
            <person name="Parker B.J."/>
            <person name="Washietl S."/>
            <person name="Kheradpour P."/>
            <person name="Ernst J."/>
            <person name="Jordan G."/>
            <person name="Mauceli E."/>
            <person name="Ward L.D."/>
            <person name="Lowe C.B."/>
            <person name="Holloway A.K."/>
            <person name="Clamp M."/>
            <person name="Gnerre S."/>
            <person name="Alfoldi J."/>
            <person name="Beal K."/>
            <person name="Chang J."/>
            <person name="Clawson H."/>
            <person name="Cuff J."/>
            <person name="Di Palma F."/>
            <person name="Fitzgerald S."/>
            <person name="Flicek P."/>
            <person name="Guttman M."/>
            <person name="Hubisz M.J."/>
            <person name="Jaffe D.B."/>
            <person name="Jungreis I."/>
            <person name="Kent W.J."/>
            <person name="Kostka D."/>
            <person name="Lara M."/>
            <person name="Martins A.L."/>
            <person name="Massingham T."/>
            <person name="Moltke I."/>
            <person name="Raney B.J."/>
            <person name="Rasmussen M.D."/>
            <person name="Robinson J."/>
            <person name="Stark A."/>
            <person name="Vilella A.J."/>
            <person name="Wen J."/>
            <person name="Xie X."/>
            <person name="Zody M.C."/>
            <person name="Baldwin J."/>
            <person name="Bloom T."/>
            <person name="Chin C.W."/>
            <person name="Heiman D."/>
            <person name="Nicol R."/>
            <person name="Nusbaum C."/>
            <person name="Young S."/>
            <person name="Wilkinson J."/>
            <person name="Worley K.C."/>
            <person name="Kovar C.L."/>
            <person name="Muzny D.M."/>
            <person name="Gibbs R.A."/>
            <person name="Cree A."/>
            <person name="Dihn H.H."/>
            <person name="Fowler G."/>
            <person name="Jhangiani S."/>
            <person name="Joshi V."/>
            <person name="Lee S."/>
            <person name="Lewis L.R."/>
            <person name="Nazareth L.V."/>
            <person name="Okwuonu G."/>
            <person name="Santibanez J."/>
            <person name="Warren W.C."/>
            <person name="Mardis E.R."/>
            <person name="Weinstock G.M."/>
            <person name="Wilson R.K."/>
            <person name="Delehaunty K."/>
            <person name="Dooling D."/>
            <person name="Fronik C."/>
            <person name="Fulton L."/>
            <person name="Fulton B."/>
            <person name="Graves T."/>
            <person name="Minx P."/>
            <person name="Sodergren E."/>
            <person name="Birney E."/>
            <person name="Margulies E.H."/>
            <person name="Herrero J."/>
            <person name="Green E.D."/>
            <person name="Haussler D."/>
            <person name="Siepel A."/>
            <person name="Goldman N."/>
            <person name="Pollard K.S."/>
            <person name="Pedersen J.S."/>
            <person name="Lander E.S."/>
            <person name="Kellis M."/>
        </authorList>
    </citation>
    <scope>NUCLEOTIDE SEQUENCE [LARGE SCALE GENOMIC DNA]</scope>
    <source>
        <strain evidence="5">2N</strain>
    </source>
</reference>
<dbReference type="GO" id="GO:0008277">
    <property type="term" value="P:regulation of G protein-coupled receptor signaling pathway"/>
    <property type="evidence" value="ECO:0007669"/>
    <property type="project" value="TreeGrafter"/>
</dbReference>
<proteinExistence type="predicted"/>
<organism evidence="4 5">
    <name type="scientific">Cavia porcellus</name>
    <name type="common">Guinea pig</name>
    <dbReference type="NCBI Taxonomy" id="10141"/>
    <lineage>
        <taxon>Eukaryota</taxon>
        <taxon>Metazoa</taxon>
        <taxon>Chordata</taxon>
        <taxon>Craniata</taxon>
        <taxon>Vertebrata</taxon>
        <taxon>Euteleostomi</taxon>
        <taxon>Mammalia</taxon>
        <taxon>Eutheria</taxon>
        <taxon>Euarchontoglires</taxon>
        <taxon>Glires</taxon>
        <taxon>Rodentia</taxon>
        <taxon>Hystricomorpha</taxon>
        <taxon>Caviidae</taxon>
        <taxon>Cavia</taxon>
    </lineage>
</organism>
<dbReference type="InterPro" id="IPR044926">
    <property type="entry name" value="RGS_subdomain_2"/>
</dbReference>
<dbReference type="Pfam" id="PF16613">
    <property type="entry name" value="RGS12_us1"/>
    <property type="match status" value="1"/>
</dbReference>
<dbReference type="Gene3D" id="1.10.167.10">
    <property type="entry name" value="Regulator of G-protein Signalling 4, domain 2"/>
    <property type="match status" value="1"/>
</dbReference>
<dbReference type="GO" id="GO:0005886">
    <property type="term" value="C:plasma membrane"/>
    <property type="evidence" value="ECO:0007669"/>
    <property type="project" value="TreeGrafter"/>
</dbReference>
<dbReference type="InterPro" id="IPR016137">
    <property type="entry name" value="RGS"/>
</dbReference>
<dbReference type="PROSITE" id="PS50132">
    <property type="entry name" value="RGS"/>
    <property type="match status" value="1"/>
</dbReference>
<name>A0A286XYY2_CAVPO</name>
<sequence length="116" mass="12990">MFKEQQLQIFNLMKFDSYTRFLKSQLYQECILAEVEGRALPDAQQVPSSPASKHSIGSDHSSTSTPKKLSGKSKSGRSLNEDAGDEDSEKKRKGAFFSWSRSRSTGRSQKKKEPGD</sequence>
<dbReference type="AlphaFoldDB" id="A0A286XYY2"/>
<dbReference type="InterPro" id="IPR046995">
    <property type="entry name" value="RGS10/12/14-like"/>
</dbReference>
<dbReference type="GO" id="GO:0005737">
    <property type="term" value="C:cytoplasm"/>
    <property type="evidence" value="ECO:0007669"/>
    <property type="project" value="TreeGrafter"/>
</dbReference>
<evidence type="ECO:0000313" key="5">
    <source>
        <dbReference type="Proteomes" id="UP000005447"/>
    </source>
</evidence>
<evidence type="ECO:0000256" key="2">
    <source>
        <dbReference type="SAM" id="MobiDB-lite"/>
    </source>
</evidence>
<dbReference type="Pfam" id="PF00615">
    <property type="entry name" value="RGS"/>
    <property type="match status" value="1"/>
</dbReference>
<dbReference type="EMBL" id="AAKN02055219">
    <property type="status" value="NOT_ANNOTATED_CDS"/>
    <property type="molecule type" value="Genomic_DNA"/>
</dbReference>
<dbReference type="InterPro" id="IPR036305">
    <property type="entry name" value="RGS_sf"/>
</dbReference>